<reference evidence="1 2" key="1">
    <citation type="submission" date="2020-08" db="EMBL/GenBank/DDBJ databases">
        <title>Sequencing the genomes of 1000 actinobacteria strains.</title>
        <authorList>
            <person name="Klenk H.-P."/>
        </authorList>
    </citation>
    <scope>NUCLEOTIDE SEQUENCE [LARGE SCALE GENOMIC DNA]</scope>
    <source>
        <strain evidence="1 2">DSM 102030</strain>
    </source>
</reference>
<accession>A0A7W7W578</accession>
<dbReference type="AlphaFoldDB" id="A0A7W7W578"/>
<gene>
    <name evidence="1" type="ORF">F4561_005886</name>
</gene>
<sequence length="61" mass="6757">MLILRHFRDDTRPCDLAGDHEIGRSTAYRYTDEGTDVPAGQAVGLHRLPVRQVTAVGVVPR</sequence>
<comment type="caution">
    <text evidence="1">The sequence shown here is derived from an EMBL/GenBank/DDBJ whole genome shotgun (WGS) entry which is preliminary data.</text>
</comment>
<name>A0A7W7W578_9ACTN</name>
<organism evidence="1 2">
    <name type="scientific">Lipingzhangella halophila</name>
    <dbReference type="NCBI Taxonomy" id="1783352"/>
    <lineage>
        <taxon>Bacteria</taxon>
        <taxon>Bacillati</taxon>
        <taxon>Actinomycetota</taxon>
        <taxon>Actinomycetes</taxon>
        <taxon>Streptosporangiales</taxon>
        <taxon>Nocardiopsidaceae</taxon>
        <taxon>Lipingzhangella</taxon>
    </lineage>
</organism>
<dbReference type="Proteomes" id="UP000523007">
    <property type="component" value="Unassembled WGS sequence"/>
</dbReference>
<evidence type="ECO:0000313" key="2">
    <source>
        <dbReference type="Proteomes" id="UP000523007"/>
    </source>
</evidence>
<keyword evidence="2" id="KW-1185">Reference proteome</keyword>
<evidence type="ECO:0000313" key="1">
    <source>
        <dbReference type="EMBL" id="MBB4934992.1"/>
    </source>
</evidence>
<proteinExistence type="predicted"/>
<dbReference type="EMBL" id="JACHJT010000002">
    <property type="protein sequence ID" value="MBB4934992.1"/>
    <property type="molecule type" value="Genomic_DNA"/>
</dbReference>
<protein>
    <submittedName>
        <fullName evidence="1">Uncharacterized protein</fullName>
    </submittedName>
</protein>